<dbReference type="EMBL" id="GBRH01252434">
    <property type="protein sequence ID" value="JAD45461.1"/>
    <property type="molecule type" value="Transcribed_RNA"/>
</dbReference>
<name>A0A0A9A2Z9_ARUDO</name>
<reference evidence="2" key="2">
    <citation type="journal article" date="2015" name="Data Brief">
        <title>Shoot transcriptome of the giant reed, Arundo donax.</title>
        <authorList>
            <person name="Barrero R.A."/>
            <person name="Guerrero F.D."/>
            <person name="Moolhuijzen P."/>
            <person name="Goolsby J.A."/>
            <person name="Tidwell J."/>
            <person name="Bellgard S.E."/>
            <person name="Bellgard M.I."/>
        </authorList>
    </citation>
    <scope>NUCLEOTIDE SEQUENCE</scope>
    <source>
        <tissue evidence="2">Shoot tissue taken approximately 20 cm above the soil surface</tissue>
    </source>
</reference>
<organism evidence="2">
    <name type="scientific">Arundo donax</name>
    <name type="common">Giant reed</name>
    <name type="synonym">Donax arundinaceus</name>
    <dbReference type="NCBI Taxonomy" id="35708"/>
    <lineage>
        <taxon>Eukaryota</taxon>
        <taxon>Viridiplantae</taxon>
        <taxon>Streptophyta</taxon>
        <taxon>Embryophyta</taxon>
        <taxon>Tracheophyta</taxon>
        <taxon>Spermatophyta</taxon>
        <taxon>Magnoliopsida</taxon>
        <taxon>Liliopsida</taxon>
        <taxon>Poales</taxon>
        <taxon>Poaceae</taxon>
        <taxon>PACMAD clade</taxon>
        <taxon>Arundinoideae</taxon>
        <taxon>Arundineae</taxon>
        <taxon>Arundo</taxon>
    </lineage>
</organism>
<proteinExistence type="predicted"/>
<sequence length="61" mass="6927">MLYKCSYFDGSEKYLVSSLVILPPMSVFTSAIAAPNLSGMQQQGTKGKLMKIMYWCFKQHE</sequence>
<reference evidence="2" key="1">
    <citation type="submission" date="2014-09" db="EMBL/GenBank/DDBJ databases">
        <authorList>
            <person name="Magalhaes I.L.F."/>
            <person name="Oliveira U."/>
            <person name="Santos F.R."/>
            <person name="Vidigal T.H.D.A."/>
            <person name="Brescovit A.D."/>
            <person name="Santos A.J."/>
        </authorList>
    </citation>
    <scope>NUCLEOTIDE SEQUENCE</scope>
    <source>
        <tissue evidence="2">Shoot tissue taken approximately 20 cm above the soil surface</tissue>
    </source>
</reference>
<keyword evidence="1" id="KW-0472">Membrane</keyword>
<dbReference type="AlphaFoldDB" id="A0A0A9A2Z9"/>
<evidence type="ECO:0000313" key="2">
    <source>
        <dbReference type="EMBL" id="JAD45461.1"/>
    </source>
</evidence>
<evidence type="ECO:0000256" key="1">
    <source>
        <dbReference type="SAM" id="Phobius"/>
    </source>
</evidence>
<keyword evidence="1" id="KW-1133">Transmembrane helix</keyword>
<feature type="transmembrane region" description="Helical" evidence="1">
    <location>
        <begin position="14"/>
        <end position="34"/>
    </location>
</feature>
<accession>A0A0A9A2Z9</accession>
<protein>
    <submittedName>
        <fullName evidence="2">Uncharacterized protein</fullName>
    </submittedName>
</protein>
<keyword evidence="1" id="KW-0812">Transmembrane</keyword>